<keyword evidence="1 2" id="KW-0807">Transducer</keyword>
<reference evidence="5" key="2">
    <citation type="submission" date="2020-09" db="EMBL/GenBank/DDBJ databases">
        <authorList>
            <person name="Sun Q."/>
            <person name="Zhou Y."/>
        </authorList>
    </citation>
    <scope>NUCLEOTIDE SEQUENCE</scope>
    <source>
        <strain evidence="5">CGMCC 1.12214</strain>
    </source>
</reference>
<dbReference type="GO" id="GO:0016020">
    <property type="term" value="C:membrane"/>
    <property type="evidence" value="ECO:0007669"/>
    <property type="project" value="InterPro"/>
</dbReference>
<reference evidence="5" key="1">
    <citation type="journal article" date="2014" name="Int. J. Syst. Evol. Microbiol.">
        <title>Complete genome sequence of Corynebacterium casei LMG S-19264T (=DSM 44701T), isolated from a smear-ripened cheese.</title>
        <authorList>
            <consortium name="US DOE Joint Genome Institute (JGI-PGF)"/>
            <person name="Walter F."/>
            <person name="Albersmeier A."/>
            <person name="Kalinowski J."/>
            <person name="Ruckert C."/>
        </authorList>
    </citation>
    <scope>NUCLEOTIDE SEQUENCE</scope>
    <source>
        <strain evidence="5">CGMCC 1.12214</strain>
    </source>
</reference>
<dbReference type="PROSITE" id="PS50111">
    <property type="entry name" value="CHEMOTAXIS_TRANSDUC_2"/>
    <property type="match status" value="1"/>
</dbReference>
<dbReference type="AlphaFoldDB" id="A0A917I7U4"/>
<proteinExistence type="predicted"/>
<dbReference type="InterPro" id="IPR035965">
    <property type="entry name" value="PAS-like_dom_sf"/>
</dbReference>
<dbReference type="GO" id="GO:0007165">
    <property type="term" value="P:signal transduction"/>
    <property type="evidence" value="ECO:0007669"/>
    <property type="project" value="UniProtKB-KW"/>
</dbReference>
<dbReference type="PANTHER" id="PTHR32089:SF112">
    <property type="entry name" value="LYSOZYME-LIKE PROTEIN-RELATED"/>
    <property type="match status" value="1"/>
</dbReference>
<keyword evidence="6" id="KW-1185">Reference proteome</keyword>
<keyword evidence="3" id="KW-0812">Transmembrane</keyword>
<accession>A0A917I7U4</accession>
<dbReference type="Gene3D" id="1.10.287.950">
    <property type="entry name" value="Methyl-accepting chemotaxis protein"/>
    <property type="match status" value="1"/>
</dbReference>
<dbReference type="SUPFAM" id="SSF58104">
    <property type="entry name" value="Methyl-accepting chemotaxis protein (MCP) signaling domain"/>
    <property type="match status" value="1"/>
</dbReference>
<dbReference type="Gene3D" id="3.30.450.20">
    <property type="entry name" value="PAS domain"/>
    <property type="match status" value="2"/>
</dbReference>
<feature type="domain" description="Methyl-accepting transducer" evidence="4">
    <location>
        <begin position="429"/>
        <end position="658"/>
    </location>
</feature>
<comment type="caution">
    <text evidence="5">The sequence shown here is derived from an EMBL/GenBank/DDBJ whole genome shotgun (WGS) entry which is preliminary data.</text>
</comment>
<dbReference type="PANTHER" id="PTHR32089">
    <property type="entry name" value="METHYL-ACCEPTING CHEMOTAXIS PROTEIN MCPB"/>
    <property type="match status" value="1"/>
</dbReference>
<dbReference type="EMBL" id="BMES01000002">
    <property type="protein sequence ID" value="GGH23931.1"/>
    <property type="molecule type" value="Genomic_DNA"/>
</dbReference>
<evidence type="ECO:0000256" key="1">
    <source>
        <dbReference type="ARBA" id="ARBA00023224"/>
    </source>
</evidence>
<evidence type="ECO:0000256" key="2">
    <source>
        <dbReference type="PROSITE-ProRule" id="PRU00284"/>
    </source>
</evidence>
<name>A0A917I7U4_9HYPH</name>
<evidence type="ECO:0000313" key="6">
    <source>
        <dbReference type="Proteomes" id="UP000603912"/>
    </source>
</evidence>
<keyword evidence="3" id="KW-1133">Transmembrane helix</keyword>
<dbReference type="InterPro" id="IPR004089">
    <property type="entry name" value="MCPsignal_dom"/>
</dbReference>
<evidence type="ECO:0000256" key="3">
    <source>
        <dbReference type="SAM" id="Phobius"/>
    </source>
</evidence>
<feature type="transmembrane region" description="Helical" evidence="3">
    <location>
        <begin position="248"/>
        <end position="270"/>
    </location>
</feature>
<evidence type="ECO:0000313" key="5">
    <source>
        <dbReference type="EMBL" id="GGH23931.1"/>
    </source>
</evidence>
<protein>
    <recommendedName>
        <fullName evidence="4">Methyl-accepting transducer domain-containing protein</fullName>
    </recommendedName>
</protein>
<sequence>MLCTVVLMLVIAGGAATVVIKTVADTDRSSKESLDRVGRTADGIVNGQLVQVDRTLASVPGILSLTSDMRSGAAASRMLELLSFQSPLHRDLLVVRPDGVVWASARPGSRRGAFALKTLGTGVAPGAAHLHGPLKNPLTGEWSMYLARRIVLPELPEAFAVAEVPLAMITGPLANLAAVPGVRFELRDGAGQLAASYPHDETRIGAFGGKEGSDWEWEGNALYDGYRLFAIINPDLVLREAILENRHIILGAVAAEAFLVLFAFGVIIALRREAQLSGLLTDAIEAMSDGFVMWDPRDRMVICNQNYKDLYSASAAFLVPGATFEEVMRKGAEVGQYPQAGDDIEAFVEHMVSWRKSSKGSFERLLPDGRWVLATERRTVTGGSVGMRKDITELKRQQDLVLRYKAELHDLAVSFERSVKASAARVKKAAEAADDESKVMSSAASEAVHQAKVVRGSAEGTSSTVEVVAGSAEQLSASVKGVAQRARRAAHMADFASERSRVATQVMTALDHSASQVSAVVDMIGELAGQTNLLALNAAIESARAGEAGRGFAVVANEVKALAAQTSRSTEAIAKQVQAIQTASAQATDSIAAMNTIIIDMKAEAEQVELAVSEQDHSAASITSSIRAAATTTSDVSGAVAMIAGRSELINASVDEMNATIRRLLNEANGLVTETDQFMRKLTAA</sequence>
<dbReference type="Pfam" id="PF12860">
    <property type="entry name" value="PAS_7"/>
    <property type="match status" value="1"/>
</dbReference>
<keyword evidence="3" id="KW-0472">Membrane</keyword>
<gene>
    <name evidence="5" type="ORF">GCM10007036_29950</name>
</gene>
<dbReference type="SMART" id="SM00283">
    <property type="entry name" value="MA"/>
    <property type="match status" value="1"/>
</dbReference>
<organism evidence="5 6">
    <name type="scientific">Alsobacter metallidurans</name>
    <dbReference type="NCBI Taxonomy" id="340221"/>
    <lineage>
        <taxon>Bacteria</taxon>
        <taxon>Pseudomonadati</taxon>
        <taxon>Pseudomonadota</taxon>
        <taxon>Alphaproteobacteria</taxon>
        <taxon>Hyphomicrobiales</taxon>
        <taxon>Alsobacteraceae</taxon>
        <taxon>Alsobacter</taxon>
    </lineage>
</organism>
<dbReference type="SUPFAM" id="SSF55785">
    <property type="entry name" value="PYP-like sensor domain (PAS domain)"/>
    <property type="match status" value="1"/>
</dbReference>
<evidence type="ECO:0000259" key="4">
    <source>
        <dbReference type="PROSITE" id="PS50111"/>
    </source>
</evidence>
<dbReference type="Proteomes" id="UP000603912">
    <property type="component" value="Unassembled WGS sequence"/>
</dbReference>
<dbReference type="Pfam" id="PF00015">
    <property type="entry name" value="MCPsignal"/>
    <property type="match status" value="1"/>
</dbReference>